<protein>
    <recommendedName>
        <fullName evidence="1">coproporphyrin ferrochelatase</fullName>
        <ecNumber evidence="1">4.99.1.9</ecNumber>
    </recommendedName>
</protein>
<dbReference type="SUPFAM" id="SSF46785">
    <property type="entry name" value="Winged helix' DNA-binding domain"/>
    <property type="match status" value="1"/>
</dbReference>
<comment type="caution">
    <text evidence="12">The sequence shown here is derived from an EMBL/GenBank/DDBJ whole genome shotgun (WGS) entry which is preliminary data.</text>
</comment>
<keyword evidence="7 12" id="KW-0456">Lyase</keyword>
<accession>A0A831UM07</accession>
<dbReference type="CDD" id="cd00419">
    <property type="entry name" value="Ferrochelatase_C"/>
    <property type="match status" value="1"/>
</dbReference>
<feature type="domain" description="HTH gntR-type" evidence="11">
    <location>
        <begin position="12"/>
        <end position="79"/>
    </location>
</feature>
<keyword evidence="3" id="KW-0805">Transcription regulation</keyword>
<dbReference type="InterPro" id="IPR000524">
    <property type="entry name" value="Tscrpt_reg_HTH_GntR"/>
</dbReference>
<dbReference type="Pfam" id="PF00762">
    <property type="entry name" value="Ferrochelatase"/>
    <property type="match status" value="1"/>
</dbReference>
<evidence type="ECO:0000256" key="8">
    <source>
        <dbReference type="ARBA" id="ARBA00023244"/>
    </source>
</evidence>
<dbReference type="CDD" id="cd07377">
    <property type="entry name" value="WHTH_GntR"/>
    <property type="match status" value="1"/>
</dbReference>
<name>A0A831UM07_9DEIN</name>
<evidence type="ECO:0000256" key="7">
    <source>
        <dbReference type="ARBA" id="ARBA00023239"/>
    </source>
</evidence>
<dbReference type="EMBL" id="DSHZ01000282">
    <property type="protein sequence ID" value="HEO42362.1"/>
    <property type="molecule type" value="Genomic_DNA"/>
</dbReference>
<keyword evidence="6" id="KW-0804">Transcription</keyword>
<dbReference type="PANTHER" id="PTHR11108">
    <property type="entry name" value="FERROCHELATASE"/>
    <property type="match status" value="1"/>
</dbReference>
<dbReference type="GO" id="GO:0003700">
    <property type="term" value="F:DNA-binding transcription factor activity"/>
    <property type="evidence" value="ECO:0007669"/>
    <property type="project" value="InterPro"/>
</dbReference>
<dbReference type="SUPFAM" id="SSF53800">
    <property type="entry name" value="Chelatase"/>
    <property type="match status" value="1"/>
</dbReference>
<evidence type="ECO:0000256" key="1">
    <source>
        <dbReference type="ARBA" id="ARBA00013215"/>
    </source>
</evidence>
<keyword evidence="8" id="KW-0627">Porphyrin biosynthesis</keyword>
<keyword evidence="4" id="KW-0238">DNA-binding</keyword>
<evidence type="ECO:0000256" key="3">
    <source>
        <dbReference type="ARBA" id="ARBA00023015"/>
    </source>
</evidence>
<dbReference type="NCBIfam" id="TIGR00109">
    <property type="entry name" value="hemH"/>
    <property type="match status" value="1"/>
</dbReference>
<evidence type="ECO:0000256" key="9">
    <source>
        <dbReference type="ARBA" id="ARBA00024536"/>
    </source>
</evidence>
<proteinExistence type="inferred from homology"/>
<dbReference type="GO" id="GO:0004325">
    <property type="term" value="F:ferrochelatase activity"/>
    <property type="evidence" value="ECO:0007669"/>
    <property type="project" value="InterPro"/>
</dbReference>
<evidence type="ECO:0000256" key="4">
    <source>
        <dbReference type="ARBA" id="ARBA00023125"/>
    </source>
</evidence>
<dbReference type="AlphaFoldDB" id="A0A831UM07"/>
<dbReference type="InterPro" id="IPR036390">
    <property type="entry name" value="WH_DNA-bd_sf"/>
</dbReference>
<keyword evidence="5" id="KW-0350">Heme biosynthesis</keyword>
<dbReference type="GO" id="GO:0006783">
    <property type="term" value="P:heme biosynthetic process"/>
    <property type="evidence" value="ECO:0007669"/>
    <property type="project" value="UniProtKB-KW"/>
</dbReference>
<dbReference type="Gene3D" id="3.40.50.1400">
    <property type="match status" value="2"/>
</dbReference>
<dbReference type="SMART" id="SM00345">
    <property type="entry name" value="HTH_GNTR"/>
    <property type="match status" value="1"/>
</dbReference>
<evidence type="ECO:0000256" key="6">
    <source>
        <dbReference type="ARBA" id="ARBA00023163"/>
    </source>
</evidence>
<comment type="catalytic activity">
    <reaction evidence="9">
        <text>Fe-coproporphyrin III + 2 H(+) = coproporphyrin III + Fe(2+)</text>
        <dbReference type="Rhea" id="RHEA:49572"/>
        <dbReference type="ChEBI" id="CHEBI:15378"/>
        <dbReference type="ChEBI" id="CHEBI:29033"/>
        <dbReference type="ChEBI" id="CHEBI:68438"/>
        <dbReference type="ChEBI" id="CHEBI:131725"/>
        <dbReference type="EC" id="4.99.1.9"/>
    </reaction>
    <physiologicalReaction direction="right-to-left" evidence="9">
        <dbReference type="Rhea" id="RHEA:49574"/>
    </physiologicalReaction>
</comment>
<organism evidence="12">
    <name type="scientific">Thermus islandicus</name>
    <dbReference type="NCBI Taxonomy" id="540988"/>
    <lineage>
        <taxon>Bacteria</taxon>
        <taxon>Thermotogati</taxon>
        <taxon>Deinococcota</taxon>
        <taxon>Deinococci</taxon>
        <taxon>Thermales</taxon>
        <taxon>Thermaceae</taxon>
        <taxon>Thermus</taxon>
    </lineage>
</organism>
<dbReference type="InterPro" id="IPR036388">
    <property type="entry name" value="WH-like_DNA-bd_sf"/>
</dbReference>
<reference evidence="12" key="1">
    <citation type="journal article" date="2020" name="mSystems">
        <title>Genome- and Community-Level Interaction Insights into Carbon Utilization and Element Cycling Functions of Hydrothermarchaeota in Hydrothermal Sediment.</title>
        <authorList>
            <person name="Zhou Z."/>
            <person name="Liu Y."/>
            <person name="Xu W."/>
            <person name="Pan J."/>
            <person name="Luo Z.H."/>
            <person name="Li M."/>
        </authorList>
    </citation>
    <scope>NUCLEOTIDE SEQUENCE [LARGE SCALE GENOMIC DNA]</scope>
    <source>
        <strain evidence="12">SpSt-189</strain>
    </source>
</reference>
<dbReference type="Pfam" id="PF00392">
    <property type="entry name" value="GntR"/>
    <property type="match status" value="1"/>
</dbReference>
<dbReference type="PANTHER" id="PTHR11108:SF1">
    <property type="entry name" value="FERROCHELATASE, MITOCHONDRIAL"/>
    <property type="match status" value="1"/>
</dbReference>
<dbReference type="Gene3D" id="1.10.10.10">
    <property type="entry name" value="Winged helix-like DNA-binding domain superfamily/Winged helix DNA-binding domain"/>
    <property type="match status" value="1"/>
</dbReference>
<sequence>MRLHLPKLQRRPALWQHILPILRHAILSGQFPPGTRLVPERLASELGVSRGPVTESIRRLAEEGLVVLAPNGRPFVRGLTHRYLRDLYEFRTQLDLLAIKTALAAPEPPDLGPLWEAVAAMHEDGVRRAVALVAAPHYSLRSVAEYQEKVEAALKALPEPIAFLWVESYEAHPGLIAAYARRLEEAIWRLKDPKRAAYVFTAHSIPLAAVERGDPYPRQVERTAELIAQKLSLPRYHVAYQSAGRTPEPWLGPDINELLGKLKEEGFEEAVVQAVGFPADHLEVYYDLDLEAQATAERVGLRLLRARGLNADLDYIQVLKELVEAAWLR</sequence>
<dbReference type="GO" id="GO:0003677">
    <property type="term" value="F:DNA binding"/>
    <property type="evidence" value="ECO:0007669"/>
    <property type="project" value="UniProtKB-KW"/>
</dbReference>
<evidence type="ECO:0000259" key="11">
    <source>
        <dbReference type="PROSITE" id="PS50949"/>
    </source>
</evidence>
<evidence type="ECO:0000256" key="10">
    <source>
        <dbReference type="RuleBase" id="RU004185"/>
    </source>
</evidence>
<evidence type="ECO:0000256" key="5">
    <source>
        <dbReference type="ARBA" id="ARBA00023133"/>
    </source>
</evidence>
<dbReference type="InterPro" id="IPR001015">
    <property type="entry name" value="Ferrochelatase"/>
</dbReference>
<keyword evidence="2" id="KW-0408">Iron</keyword>
<evidence type="ECO:0000313" key="12">
    <source>
        <dbReference type="EMBL" id="HEO42362.1"/>
    </source>
</evidence>
<dbReference type="PROSITE" id="PS50949">
    <property type="entry name" value="HTH_GNTR"/>
    <property type="match status" value="1"/>
</dbReference>
<dbReference type="EC" id="4.99.1.9" evidence="1"/>
<evidence type="ECO:0000256" key="2">
    <source>
        <dbReference type="ARBA" id="ARBA00023004"/>
    </source>
</evidence>
<comment type="similarity">
    <text evidence="10">Belongs to the ferrochelatase family.</text>
</comment>
<gene>
    <name evidence="12" type="primary">hemH</name>
    <name evidence="12" type="ORF">ENP09_05730</name>
</gene>
<dbReference type="InterPro" id="IPR033644">
    <property type="entry name" value="Ferrochelatase_C"/>
</dbReference>